<evidence type="ECO:0000256" key="1">
    <source>
        <dbReference type="ARBA" id="ARBA00005254"/>
    </source>
</evidence>
<protein>
    <submittedName>
        <fullName evidence="2">Uncharacterized protein</fullName>
    </submittedName>
</protein>
<dbReference type="InterPro" id="IPR029045">
    <property type="entry name" value="ClpP/crotonase-like_dom_sf"/>
</dbReference>
<evidence type="ECO:0000313" key="2">
    <source>
        <dbReference type="EMBL" id="QLL64930.1"/>
    </source>
</evidence>
<dbReference type="Gene3D" id="3.90.226.10">
    <property type="entry name" value="2-enoyl-CoA Hydratase, Chain A, domain 1"/>
    <property type="match status" value="1"/>
</dbReference>
<dbReference type="InterPro" id="IPR014748">
    <property type="entry name" value="Enoyl-CoA_hydra_C"/>
</dbReference>
<dbReference type="Gene3D" id="1.10.12.10">
    <property type="entry name" value="Lyase 2-enoyl-coa Hydratase, Chain A, domain 2"/>
    <property type="match status" value="1"/>
</dbReference>
<reference evidence="2 3" key="1">
    <citation type="submission" date="2019-06" db="EMBL/GenBank/DDBJ databases">
        <title>Complete genome sequence of Ensifer mexicanus ITTG R7 isolated from nodules of Acacia angustissima (Mill.) Kuntze.</title>
        <authorList>
            <person name="Rincon-Rosales R."/>
            <person name="Rogel M.A."/>
            <person name="Guerrero G."/>
            <person name="Rincon-Molina C.I."/>
            <person name="Lopez-Lopez A."/>
            <person name="Martinez-Romero E."/>
        </authorList>
    </citation>
    <scope>NUCLEOTIDE SEQUENCE [LARGE SCALE GENOMIC DNA]</scope>
    <source>
        <strain evidence="2 3">ITTG R7</strain>
        <plasmid evidence="3">pemeittgr7c</plasmid>
    </source>
</reference>
<accession>A0A859QQA7</accession>
<dbReference type="PANTHER" id="PTHR42964">
    <property type="entry name" value="ENOYL-COA HYDRATASE"/>
    <property type="match status" value="1"/>
</dbReference>
<dbReference type="InterPro" id="IPR001753">
    <property type="entry name" value="Enoyl-CoA_hydra/iso"/>
</dbReference>
<dbReference type="RefSeq" id="WP_245181374.1">
    <property type="nucleotide sequence ID" value="NZ_JAGGJT010000004.1"/>
</dbReference>
<dbReference type="AlphaFoldDB" id="A0A859QQA7"/>
<evidence type="ECO:0000313" key="3">
    <source>
        <dbReference type="Proteomes" id="UP000510721"/>
    </source>
</evidence>
<dbReference type="EMBL" id="CP041241">
    <property type="protein sequence ID" value="QLL64930.1"/>
    <property type="molecule type" value="Genomic_DNA"/>
</dbReference>
<dbReference type="GO" id="GO:0003824">
    <property type="term" value="F:catalytic activity"/>
    <property type="evidence" value="ECO:0007669"/>
    <property type="project" value="UniProtKB-ARBA"/>
</dbReference>
<organism evidence="2 3">
    <name type="scientific">Sinorhizobium mexicanum</name>
    <dbReference type="NCBI Taxonomy" id="375549"/>
    <lineage>
        <taxon>Bacteria</taxon>
        <taxon>Pseudomonadati</taxon>
        <taxon>Pseudomonadota</taxon>
        <taxon>Alphaproteobacteria</taxon>
        <taxon>Hyphomicrobiales</taxon>
        <taxon>Rhizobiaceae</taxon>
        <taxon>Sinorhizobium/Ensifer group</taxon>
        <taxon>Sinorhizobium</taxon>
    </lineage>
</organism>
<geneLocation type="plasmid" evidence="3">
    <name>pemeittgr7c</name>
</geneLocation>
<name>A0A859QQA7_9HYPH</name>
<proteinExistence type="inferred from homology"/>
<gene>
    <name evidence="2" type="ORF">FKV68_26460</name>
</gene>
<dbReference type="SUPFAM" id="SSF52096">
    <property type="entry name" value="ClpP/crotonase"/>
    <property type="match status" value="1"/>
</dbReference>
<keyword evidence="2" id="KW-0614">Plasmid</keyword>
<dbReference type="InterPro" id="IPR051683">
    <property type="entry name" value="Enoyl-CoA_Hydratase/Isomerase"/>
</dbReference>
<sequence length="115" mass="12374">MLASIAAVLEPAAGGLHEAAERIDAARAYDIGLVTEIAPEDELEAAVAKVAATIASNGPLAVQLVKMLATEAADMKTAQAFRLSELAWGVLRDSEDRREERIAFREKRKPVYVGR</sequence>
<keyword evidence="3" id="KW-1185">Reference proteome</keyword>
<dbReference type="Proteomes" id="UP000510721">
    <property type="component" value="Plasmid pEmeITTGR7c"/>
</dbReference>
<dbReference type="KEGG" id="emx:FKV68_26460"/>
<comment type="similarity">
    <text evidence="1">Belongs to the enoyl-CoA hydratase/isomerase family.</text>
</comment>
<dbReference type="PANTHER" id="PTHR42964:SF1">
    <property type="entry name" value="POLYKETIDE BIOSYNTHESIS ENOYL-COA HYDRATASE PKSH-RELATED"/>
    <property type="match status" value="1"/>
</dbReference>
<dbReference type="Pfam" id="PF00378">
    <property type="entry name" value="ECH_1"/>
    <property type="match status" value="1"/>
</dbReference>